<feature type="binding site" evidence="4">
    <location>
        <position position="96"/>
    </location>
    <ligand>
        <name>NAD(+)</name>
        <dbReference type="ChEBI" id="CHEBI:57540"/>
    </ligand>
</feature>
<keyword evidence="2" id="KW-0560">Oxidoreductase</keyword>
<dbReference type="RefSeq" id="WP_085011539.1">
    <property type="nucleotide sequence ID" value="NZ_NAAD01000023.1"/>
</dbReference>
<dbReference type="AlphaFoldDB" id="A0A1X0XT60"/>
<protein>
    <submittedName>
        <fullName evidence="7">3-hydroxybutyryl-CoA dehydrogenase</fullName>
    </submittedName>
</protein>
<feature type="binding site" evidence="4">
    <location>
        <position position="118"/>
    </location>
    <ligand>
        <name>NAD(+)</name>
        <dbReference type="ChEBI" id="CHEBI:57540"/>
    </ligand>
</feature>
<name>A0A1X0XT60_9BACT</name>
<dbReference type="InterPro" id="IPR022694">
    <property type="entry name" value="3-OHacyl-CoA_DH"/>
</dbReference>
<dbReference type="GO" id="GO:0016616">
    <property type="term" value="F:oxidoreductase activity, acting on the CH-OH group of donors, NAD or NADP as acceptor"/>
    <property type="evidence" value="ECO:0007669"/>
    <property type="project" value="InterPro"/>
</dbReference>
<feature type="binding site" evidence="4">
    <location>
        <position position="142"/>
    </location>
    <ligand>
        <name>NAD(+)</name>
        <dbReference type="ChEBI" id="CHEBI:57540"/>
    </ligand>
</feature>
<dbReference type="GO" id="GO:0006631">
    <property type="term" value="P:fatty acid metabolic process"/>
    <property type="evidence" value="ECO:0007669"/>
    <property type="project" value="InterPro"/>
</dbReference>
<feature type="binding site" evidence="4">
    <location>
        <position position="91"/>
    </location>
    <ligand>
        <name>NAD(+)</name>
        <dbReference type="ChEBI" id="CHEBI:57540"/>
    </ligand>
</feature>
<keyword evidence="4" id="KW-0520">NAD</keyword>
<dbReference type="SUPFAM" id="SSF51735">
    <property type="entry name" value="NAD(P)-binding Rossmann-fold domains"/>
    <property type="match status" value="1"/>
</dbReference>
<dbReference type="Pfam" id="PF02737">
    <property type="entry name" value="3HCDH_N"/>
    <property type="match status" value="1"/>
</dbReference>
<accession>A0A1X0XT60</accession>
<organism evidence="7 8">
    <name type="scientific">Geothermobacter hydrogeniphilus</name>
    <dbReference type="NCBI Taxonomy" id="1969733"/>
    <lineage>
        <taxon>Bacteria</taxon>
        <taxon>Pseudomonadati</taxon>
        <taxon>Thermodesulfobacteriota</taxon>
        <taxon>Desulfuromonadia</taxon>
        <taxon>Desulfuromonadales</taxon>
        <taxon>Geothermobacteraceae</taxon>
        <taxon>Geothermobacter</taxon>
    </lineage>
</organism>
<dbReference type="STRING" id="1969733.B5V00_14490"/>
<dbReference type="Proteomes" id="UP000193136">
    <property type="component" value="Unassembled WGS sequence"/>
</dbReference>
<evidence type="ECO:0000259" key="5">
    <source>
        <dbReference type="Pfam" id="PF00725"/>
    </source>
</evidence>
<evidence type="ECO:0000256" key="1">
    <source>
        <dbReference type="ARBA" id="ARBA00009463"/>
    </source>
</evidence>
<feature type="domain" description="3-hydroxyacyl-CoA dehydrogenase C-terminal" evidence="5">
    <location>
        <begin position="186"/>
        <end position="284"/>
    </location>
</feature>
<dbReference type="SUPFAM" id="SSF48179">
    <property type="entry name" value="6-phosphogluconate dehydrogenase C-terminal domain-like"/>
    <property type="match status" value="1"/>
</dbReference>
<dbReference type="InterPro" id="IPR006108">
    <property type="entry name" value="3HC_DH_C"/>
</dbReference>
<feature type="binding site" evidence="4">
    <location>
        <position position="31"/>
    </location>
    <ligand>
        <name>NAD(+)</name>
        <dbReference type="ChEBI" id="CHEBI:57540"/>
    </ligand>
</feature>
<dbReference type="GO" id="GO:0070403">
    <property type="term" value="F:NAD+ binding"/>
    <property type="evidence" value="ECO:0007669"/>
    <property type="project" value="InterPro"/>
</dbReference>
<sequence length="311" mass="33757">MEKTAVIGAGIMGRGIALVYALHGWSVALHDTSGEALEQAKTLIGTDLTLLADEGLISAAECQATLDNITPTASLKEAVGDAGFITEAVPEQLALKWQIFSRIEAHAPATAIIASNTSTLPLSELSRQLAQPERMLITHFFNPAHLVPLVEIVRAENTPEETLTTLLNLLRRAGKTPVVLKKEVPGFIANRLQAAILREALHLVESGVASEQDIDLAVTAGPGFRWSVIGPLETADFGGLDTWQSVMKNLAPELDCTPTTPAVLKEMNRRGELGVKTGQGFYAYPDRQTIADKIRFRNLAFIRLLKQHRQE</sequence>
<feature type="site" description="Important for catalytic activity" evidence="3">
    <location>
        <position position="139"/>
    </location>
</feature>
<dbReference type="PANTHER" id="PTHR48075">
    <property type="entry name" value="3-HYDROXYACYL-COA DEHYDROGENASE FAMILY PROTEIN"/>
    <property type="match status" value="1"/>
</dbReference>
<dbReference type="Gene3D" id="3.40.50.720">
    <property type="entry name" value="NAD(P)-binding Rossmann-like Domain"/>
    <property type="match status" value="1"/>
</dbReference>
<dbReference type="InterPro" id="IPR008927">
    <property type="entry name" value="6-PGluconate_DH-like_C_sf"/>
</dbReference>
<evidence type="ECO:0000256" key="3">
    <source>
        <dbReference type="PIRSR" id="PIRSR000105-1"/>
    </source>
</evidence>
<dbReference type="InterPro" id="IPR036291">
    <property type="entry name" value="NAD(P)-bd_dom_sf"/>
</dbReference>
<feature type="binding site" evidence="4">
    <location>
        <begin position="8"/>
        <end position="13"/>
    </location>
    <ligand>
        <name>NAD(+)</name>
        <dbReference type="ChEBI" id="CHEBI:57540"/>
    </ligand>
</feature>
<keyword evidence="8" id="KW-1185">Reference proteome</keyword>
<dbReference type="InterPro" id="IPR013328">
    <property type="entry name" value="6PGD_dom2"/>
</dbReference>
<dbReference type="PROSITE" id="PS00067">
    <property type="entry name" value="3HCDH"/>
    <property type="match status" value="1"/>
</dbReference>
<dbReference type="InterPro" id="IPR006176">
    <property type="entry name" value="3-OHacyl-CoA_DH_NAD-bd"/>
</dbReference>
<evidence type="ECO:0000256" key="2">
    <source>
        <dbReference type="ARBA" id="ARBA00023002"/>
    </source>
</evidence>
<feature type="domain" description="3-hydroxyacyl-CoA dehydrogenase NAD binding" evidence="6">
    <location>
        <begin position="4"/>
        <end position="182"/>
    </location>
</feature>
<dbReference type="FunFam" id="3.40.50.720:FF:000009">
    <property type="entry name" value="Fatty oxidation complex, alpha subunit"/>
    <property type="match status" value="1"/>
</dbReference>
<reference evidence="7 8" key="1">
    <citation type="submission" date="2017-03" db="EMBL/GenBank/DDBJ databases">
        <title>Genome sequence of Geothermobacter sp. EPR-M, Deep-Sea Iron Reducer.</title>
        <authorList>
            <person name="Tully B."/>
            <person name="Savalia P."/>
            <person name="Abuyen K."/>
            <person name="Baughan C."/>
            <person name="Romero E."/>
            <person name="Ronkowski C."/>
            <person name="Torres B."/>
            <person name="Tremblay J."/>
            <person name="Trujillo A."/>
            <person name="Tyler M."/>
            <person name="Perez-Rodriguez I."/>
            <person name="Amend J."/>
        </authorList>
    </citation>
    <scope>NUCLEOTIDE SEQUENCE [LARGE SCALE GENOMIC DNA]</scope>
    <source>
        <strain evidence="7 8">EPR-M</strain>
    </source>
</reference>
<comment type="similarity">
    <text evidence="1">Belongs to the 3-hydroxyacyl-CoA dehydrogenase family.</text>
</comment>
<evidence type="ECO:0000259" key="6">
    <source>
        <dbReference type="Pfam" id="PF02737"/>
    </source>
</evidence>
<evidence type="ECO:0000256" key="4">
    <source>
        <dbReference type="PIRSR" id="PIRSR000105-2"/>
    </source>
</evidence>
<dbReference type="PIRSF" id="PIRSF000105">
    <property type="entry name" value="HCDH"/>
    <property type="match status" value="1"/>
</dbReference>
<dbReference type="EMBL" id="NAAD01000023">
    <property type="protein sequence ID" value="ORJ56059.1"/>
    <property type="molecule type" value="Genomic_DNA"/>
</dbReference>
<dbReference type="PANTHER" id="PTHR48075:SF5">
    <property type="entry name" value="3-HYDROXYBUTYRYL-COA DEHYDROGENASE"/>
    <property type="match status" value="1"/>
</dbReference>
<gene>
    <name evidence="7" type="ORF">B5V00_14490</name>
</gene>
<dbReference type="Gene3D" id="1.10.1040.10">
    <property type="entry name" value="N-(1-d-carboxylethyl)-l-norvaline Dehydrogenase, domain 2"/>
    <property type="match status" value="1"/>
</dbReference>
<evidence type="ECO:0000313" key="8">
    <source>
        <dbReference type="Proteomes" id="UP000193136"/>
    </source>
</evidence>
<dbReference type="InterPro" id="IPR006180">
    <property type="entry name" value="3-OHacyl-CoA_DH_CS"/>
</dbReference>
<comment type="caution">
    <text evidence="7">The sequence shown here is derived from an EMBL/GenBank/DDBJ whole genome shotgun (WGS) entry which is preliminary data.</text>
</comment>
<evidence type="ECO:0000313" key="7">
    <source>
        <dbReference type="EMBL" id="ORJ56059.1"/>
    </source>
</evidence>
<dbReference type="Pfam" id="PF00725">
    <property type="entry name" value="3HCDH"/>
    <property type="match status" value="1"/>
</dbReference>
<feature type="binding site" evidence="4">
    <location>
        <position position="276"/>
    </location>
    <ligand>
        <name>NAD(+)</name>
        <dbReference type="ChEBI" id="CHEBI:57540"/>
    </ligand>
</feature>
<proteinExistence type="inferred from homology"/>
<dbReference type="OrthoDB" id="9775332at2"/>